<organism evidence="2 3">
    <name type="scientific">Limnobacter parvus</name>
    <dbReference type="NCBI Taxonomy" id="2939690"/>
    <lineage>
        <taxon>Bacteria</taxon>
        <taxon>Pseudomonadati</taxon>
        <taxon>Pseudomonadota</taxon>
        <taxon>Betaproteobacteria</taxon>
        <taxon>Burkholderiales</taxon>
        <taxon>Burkholderiaceae</taxon>
        <taxon>Limnobacter</taxon>
    </lineage>
</organism>
<dbReference type="RefSeq" id="WP_257511099.1">
    <property type="nucleotide sequence ID" value="NZ_JANKHG010000014.1"/>
</dbReference>
<reference evidence="2" key="1">
    <citation type="submission" date="2022-07" db="EMBL/GenBank/DDBJ databases">
        <authorList>
            <person name="Xamxidin M."/>
        </authorList>
    </citation>
    <scope>NUCLEOTIDE SEQUENCE</scope>
    <source>
        <strain evidence="2">YS8-69</strain>
    </source>
</reference>
<evidence type="ECO:0000259" key="1">
    <source>
        <dbReference type="Pfam" id="PF01814"/>
    </source>
</evidence>
<dbReference type="PANTHER" id="PTHR35585">
    <property type="entry name" value="HHE DOMAIN PROTEIN (AFU_ORTHOLOGUE AFUA_4G00730)"/>
    <property type="match status" value="1"/>
</dbReference>
<proteinExistence type="predicted"/>
<dbReference type="EMBL" id="JANKHG010000014">
    <property type="protein sequence ID" value="MCR2745871.1"/>
    <property type="molecule type" value="Genomic_DNA"/>
</dbReference>
<keyword evidence="3" id="KW-1185">Reference proteome</keyword>
<dbReference type="Pfam" id="PF01814">
    <property type="entry name" value="Hemerythrin"/>
    <property type="match status" value="1"/>
</dbReference>
<sequence>MPNSDSFNPQDAVTMLRKDHRNFETQLAIYSALSMVEHQKKKQLIDQMSIDLSTHMEMEEKIFYPEVKAHIKGLVGIMNQGIVEHIRLRFLLKQLKAMNGTDLLFDEQVKQLSTSIGKHIAKSESDMFPKVNASKINLHGLGQEMQDRTKSG</sequence>
<dbReference type="InterPro" id="IPR012312">
    <property type="entry name" value="Hemerythrin-like"/>
</dbReference>
<evidence type="ECO:0000313" key="2">
    <source>
        <dbReference type="EMBL" id="MCR2745871.1"/>
    </source>
</evidence>
<feature type="domain" description="Hemerythrin-like" evidence="1">
    <location>
        <begin position="12"/>
        <end position="131"/>
    </location>
</feature>
<evidence type="ECO:0000313" key="3">
    <source>
        <dbReference type="Proteomes" id="UP001165267"/>
    </source>
</evidence>
<protein>
    <submittedName>
        <fullName evidence="2">Hemerythrin domain-containing protein</fullName>
    </submittedName>
</protein>
<comment type="caution">
    <text evidence="2">The sequence shown here is derived from an EMBL/GenBank/DDBJ whole genome shotgun (WGS) entry which is preliminary data.</text>
</comment>
<dbReference type="Proteomes" id="UP001165267">
    <property type="component" value="Unassembled WGS sequence"/>
</dbReference>
<gene>
    <name evidence="2" type="ORF">NSP04_04340</name>
</gene>
<dbReference type="PANTHER" id="PTHR35585:SF1">
    <property type="entry name" value="HHE DOMAIN PROTEIN (AFU_ORTHOLOGUE AFUA_4G00730)"/>
    <property type="match status" value="1"/>
</dbReference>
<dbReference type="Gene3D" id="1.20.120.520">
    <property type="entry name" value="nmb1532 protein domain like"/>
    <property type="match status" value="1"/>
</dbReference>
<name>A0ABT1XF25_9BURK</name>
<accession>A0ABT1XF25</accession>